<accession>S5DR43</accession>
<organism evidence="1">
    <name type="scientific">Apophua simplicipes ichnovirus</name>
    <dbReference type="NCBI Taxonomy" id="1329648"/>
    <lineage>
        <taxon>Viruses</taxon>
        <taxon>Viruses incertae sedis</taxon>
        <taxon>Polydnaviriformidae</taxon>
        <taxon>Ichnoviriform</taxon>
    </lineage>
</organism>
<name>S5DR43_9VIRU</name>
<proteinExistence type="predicted"/>
<evidence type="ECO:0000313" key="1">
    <source>
        <dbReference type="EMBL" id="AGQ20143.1"/>
    </source>
</evidence>
<sequence>MDYLVDVQGFKESGDIFVLKKFAMVPVDGNSIEHTEFVVEAPYPFTNLSRNYQIINSWLTRNSHGIPWDSGTIVYNEARMHTCKILQNARVVYVWGSEKKIWLTDVLGASSSVIDLKKYNCPSMLKLKFLFDYRSAANKFSKGFECPGENVKLMKLWMLMNNVFPQPNENETSELSPRTKKFLHDLTCNETPKMVFSRSKK</sequence>
<dbReference type="EMBL" id="KC752236">
    <property type="protein sequence ID" value="AGQ20143.1"/>
    <property type="molecule type" value="Genomic_DNA"/>
</dbReference>
<protein>
    <submittedName>
        <fullName evidence="1">AsIV-cont00030-ORF1</fullName>
    </submittedName>
</protein>
<reference evidence="1" key="1">
    <citation type="journal article" date="2013" name="J. Gen. Virol.">
        <title>Ultrastructural and genomic characterization of a second banchine polydnavirus confirms the existence of shared features within this ichnovirus lineage.</title>
        <authorList>
            <person name="Djoumad A."/>
            <person name="Stoltz D."/>
            <person name="Beliveau C."/>
            <person name="Boyle B."/>
            <person name="Kuhn L."/>
            <person name="Cusson M."/>
        </authorList>
    </citation>
    <scope>NUCLEOTIDE SEQUENCE</scope>
</reference>